<feature type="binding site" evidence="5">
    <location>
        <position position="85"/>
    </location>
    <ligand>
        <name>Mg(2+)</name>
        <dbReference type="ChEBI" id="CHEBI:18420"/>
        <label>1</label>
        <note>catalytic</note>
    </ligand>
</feature>
<evidence type="ECO:0000256" key="2">
    <source>
        <dbReference type="ARBA" id="ARBA00022723"/>
    </source>
</evidence>
<keyword evidence="7" id="KW-1185">Reference proteome</keyword>
<comment type="cofactor">
    <cofactor evidence="4 5">
        <name>Mg(2+)</name>
        <dbReference type="ChEBI" id="CHEBI:18420"/>
    </cofactor>
</comment>
<keyword evidence="2 4" id="KW-0479">Metal-binding</keyword>
<dbReference type="AlphaFoldDB" id="A0A240UTN1"/>
<dbReference type="PANTHER" id="PTHR43028">
    <property type="entry name" value="3'(2'),5'-BISPHOSPHATE NUCLEOTIDASE 1"/>
    <property type="match status" value="1"/>
</dbReference>
<dbReference type="SUPFAM" id="SSF56655">
    <property type="entry name" value="Carbohydrate phosphatase"/>
    <property type="match status" value="1"/>
</dbReference>
<keyword evidence="3 4" id="KW-0460">Magnesium</keyword>
<reference evidence="6 7" key="1">
    <citation type="submission" date="2017-05" db="EMBL/GenBank/DDBJ databases">
        <authorList>
            <person name="Song R."/>
            <person name="Chenine A.L."/>
            <person name="Ruprecht R.M."/>
        </authorList>
    </citation>
    <scope>NUCLEOTIDE SEQUENCE [LARGE SCALE GENOMIC DNA]</scope>
    <source>
        <strain evidence="6">SW32</strain>
    </source>
</reference>
<dbReference type="PROSITE" id="PS00629">
    <property type="entry name" value="IMP_1"/>
    <property type="match status" value="1"/>
</dbReference>
<keyword evidence="4" id="KW-0997">Cell inner membrane</keyword>
<evidence type="ECO:0000256" key="5">
    <source>
        <dbReference type="PIRSR" id="PIRSR600760-2"/>
    </source>
</evidence>
<dbReference type="GO" id="GO:0050427">
    <property type="term" value="P:3'-phosphoadenosine 5'-phosphosulfate metabolic process"/>
    <property type="evidence" value="ECO:0007669"/>
    <property type="project" value="TreeGrafter"/>
</dbReference>
<accession>A0A240UTN1</accession>
<comment type="catalytic activity">
    <reaction evidence="1 4">
        <text>adenosine 3',5'-bisphosphate + H2O = AMP + phosphate</text>
        <dbReference type="Rhea" id="RHEA:10040"/>
        <dbReference type="ChEBI" id="CHEBI:15377"/>
        <dbReference type="ChEBI" id="CHEBI:43474"/>
        <dbReference type="ChEBI" id="CHEBI:58343"/>
        <dbReference type="ChEBI" id="CHEBI:456215"/>
        <dbReference type="EC" id="3.1.3.7"/>
    </reaction>
</comment>
<feature type="binding site" evidence="4">
    <location>
        <position position="212"/>
    </location>
    <ligand>
        <name>Mg(2+)</name>
        <dbReference type="ChEBI" id="CHEBI:18420"/>
        <label>2</label>
    </ligand>
</feature>
<dbReference type="InterPro" id="IPR020583">
    <property type="entry name" value="Inositol_monoP_metal-BS"/>
</dbReference>
<dbReference type="OrthoDB" id="9785695at2"/>
<feature type="binding site" evidence="4">
    <location>
        <position position="88"/>
    </location>
    <ligand>
        <name>Mg(2+)</name>
        <dbReference type="ChEBI" id="CHEBI:18420"/>
        <label>2</label>
    </ligand>
</feature>
<gene>
    <name evidence="4" type="primary">cysQ</name>
    <name evidence="6" type="ORF">B9H00_16170</name>
</gene>
<feature type="binding site" evidence="5">
    <location>
        <position position="212"/>
    </location>
    <ligand>
        <name>Mg(2+)</name>
        <dbReference type="ChEBI" id="CHEBI:18420"/>
        <label>1</label>
        <note>catalytic</note>
    </ligand>
</feature>
<dbReference type="GO" id="GO:0000287">
    <property type="term" value="F:magnesium ion binding"/>
    <property type="evidence" value="ECO:0007669"/>
    <property type="project" value="UniProtKB-UniRule"/>
</dbReference>
<dbReference type="RefSeq" id="WP_086901525.1">
    <property type="nucleotide sequence ID" value="NZ_CP021358.1"/>
</dbReference>
<dbReference type="EMBL" id="CP021358">
    <property type="protein sequence ID" value="ART64402.1"/>
    <property type="molecule type" value="Genomic_DNA"/>
</dbReference>
<evidence type="ECO:0000256" key="1">
    <source>
        <dbReference type="ARBA" id="ARBA00001625"/>
    </source>
</evidence>
<comment type="function">
    <text evidence="4">Converts adenosine-3',5'-bisphosphate (PAP) to AMP.</text>
</comment>
<keyword evidence="4" id="KW-1003">Cell membrane</keyword>
<dbReference type="PRINTS" id="PR00377">
    <property type="entry name" value="IMPHPHTASES"/>
</dbReference>
<feature type="binding site" evidence="4">
    <location>
        <position position="87"/>
    </location>
    <ligand>
        <name>Mg(2+)</name>
        <dbReference type="ChEBI" id="CHEBI:18420"/>
        <label>1</label>
    </ligand>
</feature>
<dbReference type="Pfam" id="PF00459">
    <property type="entry name" value="Inositol_P"/>
    <property type="match status" value="1"/>
</dbReference>
<dbReference type="InterPro" id="IPR050725">
    <property type="entry name" value="CysQ/Inositol_MonoPase"/>
</dbReference>
<comment type="similarity">
    <text evidence="4">Belongs to the inositol monophosphatase superfamily. CysQ family.</text>
</comment>
<dbReference type="EC" id="3.1.3.7" evidence="4"/>
<proteinExistence type="inferred from homology"/>
<evidence type="ECO:0000313" key="7">
    <source>
        <dbReference type="Proteomes" id="UP000194457"/>
    </source>
</evidence>
<feature type="binding site" evidence="4">
    <location>
        <position position="65"/>
    </location>
    <ligand>
        <name>substrate</name>
    </ligand>
</feature>
<evidence type="ECO:0000256" key="4">
    <source>
        <dbReference type="HAMAP-Rule" id="MF_02095"/>
    </source>
</evidence>
<dbReference type="PANTHER" id="PTHR43028:SF5">
    <property type="entry name" value="3'(2'),5'-BISPHOSPHATE NUCLEOTIDASE 1"/>
    <property type="match status" value="1"/>
</dbReference>
<feature type="binding site" evidence="4">
    <location>
        <begin position="87"/>
        <end position="90"/>
    </location>
    <ligand>
        <name>substrate</name>
    </ligand>
</feature>
<dbReference type="KEGG" id="kma:B9H00_16170"/>
<dbReference type="GO" id="GO:0008441">
    <property type="term" value="F:3'(2'),5'-bisphosphate nucleotidase activity"/>
    <property type="evidence" value="ECO:0007669"/>
    <property type="project" value="UniProtKB-UniRule"/>
</dbReference>
<keyword evidence="4" id="KW-0472">Membrane</keyword>
<dbReference type="HAMAP" id="MF_02095">
    <property type="entry name" value="CysQ"/>
    <property type="match status" value="1"/>
</dbReference>
<dbReference type="Gene3D" id="3.40.190.80">
    <property type="match status" value="1"/>
</dbReference>
<dbReference type="GO" id="GO:0005886">
    <property type="term" value="C:plasma membrane"/>
    <property type="evidence" value="ECO:0007669"/>
    <property type="project" value="UniProtKB-SubCell"/>
</dbReference>
<evidence type="ECO:0000256" key="3">
    <source>
        <dbReference type="ARBA" id="ARBA00022842"/>
    </source>
</evidence>
<organism evidence="6 7">
    <name type="scientific">Kushneria marisflavi</name>
    <dbReference type="NCBI Taxonomy" id="157779"/>
    <lineage>
        <taxon>Bacteria</taxon>
        <taxon>Pseudomonadati</taxon>
        <taxon>Pseudomonadota</taxon>
        <taxon>Gammaproteobacteria</taxon>
        <taxon>Oceanospirillales</taxon>
        <taxon>Halomonadaceae</taxon>
        <taxon>Kushneria</taxon>
    </lineage>
</organism>
<feature type="binding site" evidence="4">
    <location>
        <position position="65"/>
    </location>
    <ligand>
        <name>Mg(2+)</name>
        <dbReference type="ChEBI" id="CHEBI:18420"/>
        <label>1</label>
    </ligand>
</feature>
<keyword evidence="4" id="KW-0378">Hydrolase</keyword>
<feature type="binding site" evidence="5">
    <location>
        <position position="87"/>
    </location>
    <ligand>
        <name>Mg(2+)</name>
        <dbReference type="ChEBI" id="CHEBI:18420"/>
        <label>1</label>
        <note>catalytic</note>
    </ligand>
</feature>
<dbReference type="InterPro" id="IPR006240">
    <property type="entry name" value="CysQ"/>
</dbReference>
<evidence type="ECO:0000313" key="6">
    <source>
        <dbReference type="EMBL" id="ART64402.1"/>
    </source>
</evidence>
<name>A0A240UTN1_9GAMM</name>
<dbReference type="Proteomes" id="UP000194457">
    <property type="component" value="Chromosome"/>
</dbReference>
<dbReference type="NCBIfam" id="TIGR01331">
    <property type="entry name" value="bisphos_cysQ"/>
    <property type="match status" value="1"/>
</dbReference>
<dbReference type="GO" id="GO:0000103">
    <property type="term" value="P:sulfate assimilation"/>
    <property type="evidence" value="ECO:0007669"/>
    <property type="project" value="TreeGrafter"/>
</dbReference>
<feature type="binding site" evidence="4">
    <location>
        <position position="85"/>
    </location>
    <ligand>
        <name>Mg(2+)</name>
        <dbReference type="ChEBI" id="CHEBI:18420"/>
        <label>1</label>
    </ligand>
</feature>
<feature type="binding site" evidence="4">
    <location>
        <position position="85"/>
    </location>
    <ligand>
        <name>Mg(2+)</name>
        <dbReference type="ChEBI" id="CHEBI:18420"/>
        <label>2</label>
    </ligand>
</feature>
<dbReference type="InterPro" id="IPR000760">
    <property type="entry name" value="Inositol_monophosphatase-like"/>
</dbReference>
<protein>
    <recommendedName>
        <fullName evidence="4">3'(2'),5'-bisphosphate nucleotidase CysQ</fullName>
        <ecNumber evidence="4">3.1.3.7</ecNumber>
    </recommendedName>
    <alternativeName>
        <fullName evidence="4">3'(2'),5-bisphosphonucleoside 3'(2')-phosphohydrolase</fullName>
    </alternativeName>
    <alternativeName>
        <fullName evidence="4">3'-phosphoadenosine 5'-phosphate phosphatase</fullName>
        <shortName evidence="4">PAP phosphatase</shortName>
    </alternativeName>
</protein>
<feature type="binding site" evidence="5">
    <location>
        <position position="88"/>
    </location>
    <ligand>
        <name>Mg(2+)</name>
        <dbReference type="ChEBI" id="CHEBI:18420"/>
        <label>1</label>
        <note>catalytic</note>
    </ligand>
</feature>
<feature type="binding site" evidence="4">
    <location>
        <position position="212"/>
    </location>
    <ligand>
        <name>substrate</name>
    </ligand>
</feature>
<comment type="subcellular location">
    <subcellularLocation>
        <location evidence="4">Cell inner membrane</location>
        <topology evidence="4">Peripheral membrane protein</topology>
        <orientation evidence="4">Cytoplasmic side</orientation>
    </subcellularLocation>
</comment>
<sequence length="279" mass="31303">MNKLVESIKKIAWEACDAILEVYQSPIEVTEKEDTSPLTQADLSAHRLISQRLSVLTPSWPTLSEESVDSDIEDRLSWTTFWLIDPLDGTREFINRNGEFTVNIALIHEGRPILGVIAAPVLNTMWYAVKDKGAWRQNPDEPAKRIATTTWQPEQRLRIVGSRSHGNHKLERLLKVLPPHELEGVGSSLKFCRIAEGAADCYPRPGATCEWDTGAAHIILEEAGGTVLRLNTETYKVEESLQYNQRHSLINPDFIALGRGLAEKWNEPGFLSHYVGTAP</sequence>
<dbReference type="CDD" id="cd01638">
    <property type="entry name" value="CysQ"/>
    <property type="match status" value="1"/>
</dbReference>
<dbReference type="Gene3D" id="3.30.540.10">
    <property type="entry name" value="Fructose-1,6-Bisphosphatase, subunit A, domain 1"/>
    <property type="match status" value="1"/>
</dbReference>
<feature type="binding site" evidence="5">
    <location>
        <position position="65"/>
    </location>
    <ligand>
        <name>Mg(2+)</name>
        <dbReference type="ChEBI" id="CHEBI:18420"/>
        <label>1</label>
        <note>catalytic</note>
    </ligand>
</feature>